<feature type="region of interest" description="Disordered" evidence="1">
    <location>
        <begin position="1"/>
        <end position="39"/>
    </location>
</feature>
<feature type="compositionally biased region" description="Low complexity" evidence="1">
    <location>
        <begin position="17"/>
        <end position="28"/>
    </location>
</feature>
<comment type="caution">
    <text evidence="2">The sequence shown here is derived from an EMBL/GenBank/DDBJ whole genome shotgun (WGS) entry which is preliminary data.</text>
</comment>
<dbReference type="AlphaFoldDB" id="A0A8T1B7H6"/>
<name>A0A8T1B7H6_9STRA</name>
<protein>
    <submittedName>
        <fullName evidence="2">Uncharacterized protein</fullName>
    </submittedName>
</protein>
<reference evidence="2" key="1">
    <citation type="submission" date="2018-10" db="EMBL/GenBank/DDBJ databases">
        <title>Effector identification in a new, highly contiguous assembly of the strawberry crown rot pathogen Phytophthora cactorum.</title>
        <authorList>
            <person name="Armitage A.D."/>
            <person name="Nellist C.F."/>
            <person name="Bates H."/>
            <person name="Vickerstaff R.J."/>
            <person name="Harrison R.J."/>
        </authorList>
    </citation>
    <scope>NUCLEOTIDE SEQUENCE</scope>
    <source>
        <strain evidence="2">4040</strain>
    </source>
</reference>
<proteinExistence type="predicted"/>
<accession>A0A8T1B7H6</accession>
<feature type="compositionally biased region" description="Polar residues" evidence="1">
    <location>
        <begin position="29"/>
        <end position="39"/>
    </location>
</feature>
<gene>
    <name evidence="2" type="ORF">PC117_g22654</name>
</gene>
<organism evidence="2 3">
    <name type="scientific">Phytophthora cactorum</name>
    <dbReference type="NCBI Taxonomy" id="29920"/>
    <lineage>
        <taxon>Eukaryota</taxon>
        <taxon>Sar</taxon>
        <taxon>Stramenopiles</taxon>
        <taxon>Oomycota</taxon>
        <taxon>Peronosporomycetes</taxon>
        <taxon>Peronosporales</taxon>
        <taxon>Peronosporaceae</taxon>
        <taxon>Phytophthora</taxon>
    </lineage>
</organism>
<dbReference type="EMBL" id="RCMK01001272">
    <property type="protein sequence ID" value="KAG2898074.1"/>
    <property type="molecule type" value="Genomic_DNA"/>
</dbReference>
<evidence type="ECO:0000256" key="1">
    <source>
        <dbReference type="SAM" id="MobiDB-lite"/>
    </source>
</evidence>
<evidence type="ECO:0000313" key="3">
    <source>
        <dbReference type="Proteomes" id="UP000736787"/>
    </source>
</evidence>
<dbReference type="Proteomes" id="UP000736787">
    <property type="component" value="Unassembled WGS sequence"/>
</dbReference>
<sequence length="39" mass="4194">MTDDIETDESPVGVAGPTSRTRLSSPPSATNNCRKMNQE</sequence>
<evidence type="ECO:0000313" key="2">
    <source>
        <dbReference type="EMBL" id="KAG2898074.1"/>
    </source>
</evidence>